<dbReference type="GO" id="GO:0006189">
    <property type="term" value="P:'de novo' IMP biosynthetic process"/>
    <property type="evidence" value="ECO:0007669"/>
    <property type="project" value="UniProtKB-UniPathway"/>
</dbReference>
<comment type="caution">
    <text evidence="5">The sequence shown here is derived from an EMBL/GenBank/DDBJ whole genome shotgun (WGS) entry which is preliminary data.</text>
</comment>
<dbReference type="SMART" id="SM00998">
    <property type="entry name" value="ADSL_C"/>
    <property type="match status" value="1"/>
</dbReference>
<organism evidence="5 6">
    <name type="scientific">Urinicoccus massiliensis</name>
    <dbReference type="NCBI Taxonomy" id="1723382"/>
    <lineage>
        <taxon>Bacteria</taxon>
        <taxon>Bacillati</taxon>
        <taxon>Bacillota</taxon>
        <taxon>Tissierellia</taxon>
        <taxon>Tissierellales</taxon>
        <taxon>Peptoniphilaceae</taxon>
        <taxon>Urinicoccus</taxon>
    </lineage>
</organism>
<dbReference type="GO" id="GO:0005829">
    <property type="term" value="C:cytosol"/>
    <property type="evidence" value="ECO:0007669"/>
    <property type="project" value="TreeGrafter"/>
</dbReference>
<evidence type="ECO:0000313" key="6">
    <source>
        <dbReference type="Proteomes" id="UP000377798"/>
    </source>
</evidence>
<dbReference type="AlphaFoldDB" id="A0A8H2M5Z2"/>
<dbReference type="GO" id="GO:0070626">
    <property type="term" value="F:(S)-2-(5-amino-1-(5-phospho-D-ribosyl)imidazole-4-carboxamido) succinate lyase (fumarate-forming) activity"/>
    <property type="evidence" value="ECO:0007669"/>
    <property type="project" value="TreeGrafter"/>
</dbReference>
<dbReference type="EMBL" id="CAACYI010000001">
    <property type="protein sequence ID" value="VFB17019.1"/>
    <property type="molecule type" value="Genomic_DNA"/>
</dbReference>
<protein>
    <recommendedName>
        <fullName evidence="2 3">Adenylosuccinate lyase</fullName>
        <shortName evidence="3">ASL</shortName>
        <ecNumber evidence="2 3">4.3.2.2</ecNumber>
    </recommendedName>
    <alternativeName>
        <fullName evidence="3">Adenylosuccinase</fullName>
    </alternativeName>
</protein>
<dbReference type="InterPro" id="IPR022761">
    <property type="entry name" value="Fumarate_lyase_N"/>
</dbReference>
<evidence type="ECO:0000256" key="3">
    <source>
        <dbReference type="RuleBase" id="RU361172"/>
    </source>
</evidence>
<reference evidence="5 6" key="1">
    <citation type="submission" date="2019-02" db="EMBL/GenBank/DDBJ databases">
        <authorList>
            <consortium name="Pathogen Informatics"/>
        </authorList>
    </citation>
    <scope>NUCLEOTIDE SEQUENCE [LARGE SCALE GENOMIC DNA]</scope>
    <source>
        <strain evidence="5 6">3012STDY7089603</strain>
    </source>
</reference>
<comment type="pathway">
    <text evidence="3">Purine metabolism; IMP biosynthesis via de novo pathway; 5-amino-1-(5-phospho-D-ribosyl)imidazole-4-carboxamide from 5-amino-1-(5-phospho-D-ribosyl)imidazole-4-carboxylate: step 2/2.</text>
</comment>
<keyword evidence="3" id="KW-0658">Purine biosynthesis</keyword>
<dbReference type="InterPro" id="IPR019468">
    <property type="entry name" value="AdenyloSucc_lyase_C"/>
</dbReference>
<dbReference type="InterPro" id="IPR008948">
    <property type="entry name" value="L-Aspartase-like"/>
</dbReference>
<dbReference type="EC" id="4.3.2.2" evidence="2 3"/>
<dbReference type="GO" id="GO:0004018">
    <property type="term" value="F:N6-(1,2-dicarboxyethyl)AMP AMP-lyase (fumarate-forming) activity"/>
    <property type="evidence" value="ECO:0007669"/>
    <property type="project" value="UniProtKB-UniRule"/>
</dbReference>
<dbReference type="InterPro" id="IPR004769">
    <property type="entry name" value="Pur_lyase"/>
</dbReference>
<dbReference type="PROSITE" id="PS00163">
    <property type="entry name" value="FUMARATE_LYASES"/>
    <property type="match status" value="1"/>
</dbReference>
<dbReference type="Pfam" id="PF00206">
    <property type="entry name" value="Lyase_1"/>
    <property type="match status" value="1"/>
</dbReference>
<dbReference type="NCBIfam" id="TIGR00928">
    <property type="entry name" value="purB"/>
    <property type="match status" value="1"/>
</dbReference>
<evidence type="ECO:0000259" key="4">
    <source>
        <dbReference type="SMART" id="SM00998"/>
    </source>
</evidence>
<dbReference type="Gene3D" id="1.10.275.60">
    <property type="match status" value="1"/>
</dbReference>
<dbReference type="PRINTS" id="PR00149">
    <property type="entry name" value="FUMRATELYASE"/>
</dbReference>
<keyword evidence="6" id="KW-1185">Reference proteome</keyword>
<accession>A0A8H2M5Z2</accession>
<evidence type="ECO:0000256" key="2">
    <source>
        <dbReference type="NCBIfam" id="TIGR00928"/>
    </source>
</evidence>
<dbReference type="InterPro" id="IPR020557">
    <property type="entry name" value="Fumarate_lyase_CS"/>
</dbReference>
<gene>
    <name evidence="5" type="primary">purB</name>
    <name evidence="5" type="ORF">NCTC13150_01597</name>
</gene>
<dbReference type="UniPathway" id="UPA00074">
    <property type="reaction ID" value="UER00132"/>
</dbReference>
<evidence type="ECO:0000313" key="5">
    <source>
        <dbReference type="EMBL" id="VFB17019.1"/>
    </source>
</evidence>
<sequence length="472" mass="53923">MRNKYENPLTSRYSSKEMSYIFSDDHKFQTFRNLWIALAKAEKELGLSISDQQIQDLERVKEEIDYQRVAEIEAQTRHDVMAHIKAYGELAPSAKGIIHWGATSCFVTDNTDLILMRDGLDLILKKLKVLIKQVRDFAMDYKDLPILAYTHYQPAQPTTLGKRASLWLYDLYMDYVEIQRRRDLLRLRGVKGTTGTQASFMELFEDGDKVDQLEDLVVKAMGFDKAYEVTGQTYSRKVDQEILASISSLAQTMHKMTNDLRMMQHQKEVEEPYEKGQVGSSAMAYKRNPMRSERISSLAKYVIQAAGNGALVYATQWFERTLDDSANRRISIGESFLAMDAILDIAINVSQGLVVHEKMIEKNLKAELPFMATENILMEAVKRGGDRQELHEHIRTHSQAAAARVKDQGLSNDLIDRIIADPAFGLSEAEIRDLISPEKFVGRSPQQVERLVKEVIDPILQDVEDYHAQLHV</sequence>
<comment type="catalytic activity">
    <reaction evidence="3">
        <text>N(6)-(1,2-dicarboxyethyl)-AMP = fumarate + AMP</text>
        <dbReference type="Rhea" id="RHEA:16853"/>
        <dbReference type="ChEBI" id="CHEBI:29806"/>
        <dbReference type="ChEBI" id="CHEBI:57567"/>
        <dbReference type="ChEBI" id="CHEBI:456215"/>
        <dbReference type="EC" id="4.3.2.2"/>
    </reaction>
</comment>
<keyword evidence="1 3" id="KW-0456">Lyase</keyword>
<dbReference type="PANTHER" id="PTHR43172">
    <property type="entry name" value="ADENYLOSUCCINATE LYASE"/>
    <property type="match status" value="1"/>
</dbReference>
<evidence type="ECO:0000256" key="1">
    <source>
        <dbReference type="ARBA" id="ARBA00023239"/>
    </source>
</evidence>
<comment type="similarity">
    <text evidence="3">Belongs to the lyase 1 family. Adenylosuccinate lyase subfamily.</text>
</comment>
<dbReference type="InterPro" id="IPR000362">
    <property type="entry name" value="Fumarate_lyase_fam"/>
</dbReference>
<proteinExistence type="inferred from homology"/>
<comment type="catalytic activity">
    <reaction evidence="3">
        <text>(2S)-2-[5-amino-1-(5-phospho-beta-D-ribosyl)imidazole-4-carboxamido]succinate = 5-amino-1-(5-phospho-beta-D-ribosyl)imidazole-4-carboxamide + fumarate</text>
        <dbReference type="Rhea" id="RHEA:23920"/>
        <dbReference type="ChEBI" id="CHEBI:29806"/>
        <dbReference type="ChEBI" id="CHEBI:58443"/>
        <dbReference type="ChEBI" id="CHEBI:58475"/>
        <dbReference type="EC" id="4.3.2.2"/>
    </reaction>
</comment>
<dbReference type="PANTHER" id="PTHR43172:SF1">
    <property type="entry name" value="ADENYLOSUCCINATE LYASE"/>
    <property type="match status" value="1"/>
</dbReference>
<dbReference type="Gene3D" id="1.10.40.30">
    <property type="entry name" value="Fumarase/aspartase (C-terminal domain)"/>
    <property type="match status" value="1"/>
</dbReference>
<dbReference type="RefSeq" id="WP_034439961.1">
    <property type="nucleotide sequence ID" value="NZ_CAACYI010000001.1"/>
</dbReference>
<comment type="pathway">
    <text evidence="3">Purine metabolism; AMP biosynthesis via de novo pathway; AMP from IMP: step 2/2.</text>
</comment>
<name>A0A8H2M5Z2_9FIRM</name>
<dbReference type="UniPathway" id="UPA00075">
    <property type="reaction ID" value="UER00336"/>
</dbReference>
<dbReference type="Gene3D" id="1.20.200.10">
    <property type="entry name" value="Fumarase/aspartase (Central domain)"/>
    <property type="match status" value="1"/>
</dbReference>
<dbReference type="Proteomes" id="UP000377798">
    <property type="component" value="Unassembled WGS sequence"/>
</dbReference>
<dbReference type="SUPFAM" id="SSF48557">
    <property type="entry name" value="L-aspartase-like"/>
    <property type="match status" value="1"/>
</dbReference>
<dbReference type="Pfam" id="PF10397">
    <property type="entry name" value="ADSL_C"/>
    <property type="match status" value="1"/>
</dbReference>
<dbReference type="GO" id="GO:0044208">
    <property type="term" value="P:'de novo' AMP biosynthetic process"/>
    <property type="evidence" value="ECO:0007669"/>
    <property type="project" value="UniProtKB-UniPathway"/>
</dbReference>
<feature type="domain" description="Adenylosuccinate lyase C-terminal" evidence="4">
    <location>
        <begin position="368"/>
        <end position="452"/>
    </location>
</feature>
<dbReference type="CDD" id="cd03302">
    <property type="entry name" value="Adenylsuccinate_lyase_2"/>
    <property type="match status" value="1"/>
</dbReference>